<name>A0ABP8Y0Y6_9MICO</name>
<proteinExistence type="predicted"/>
<dbReference type="PANTHER" id="PTHR45947:SF3">
    <property type="entry name" value="SULFOQUINOVOSYL TRANSFERASE SQD2"/>
    <property type="match status" value="1"/>
</dbReference>
<dbReference type="EMBL" id="BAABLO010000004">
    <property type="protein sequence ID" value="GAA4719574.1"/>
    <property type="molecule type" value="Genomic_DNA"/>
</dbReference>
<evidence type="ECO:0000259" key="5">
    <source>
        <dbReference type="Pfam" id="PF13477"/>
    </source>
</evidence>
<feature type="domain" description="Glycosyltransferase subfamily 4-like N-terminal" evidence="5">
    <location>
        <begin position="2"/>
        <end position="134"/>
    </location>
</feature>
<evidence type="ECO:0000256" key="3">
    <source>
        <dbReference type="ARBA" id="ARBA00022679"/>
    </source>
</evidence>
<dbReference type="Gene3D" id="3.40.50.2000">
    <property type="entry name" value="Glycogen Phosphorylase B"/>
    <property type="match status" value="2"/>
</dbReference>
<dbReference type="Pfam" id="PF13477">
    <property type="entry name" value="Glyco_trans_4_2"/>
    <property type="match status" value="1"/>
</dbReference>
<evidence type="ECO:0000259" key="4">
    <source>
        <dbReference type="Pfam" id="PF00534"/>
    </source>
</evidence>
<organism evidence="6 7">
    <name type="scientific">Pedococcus ginsenosidimutans</name>
    <dbReference type="NCBI Taxonomy" id="490570"/>
    <lineage>
        <taxon>Bacteria</taxon>
        <taxon>Bacillati</taxon>
        <taxon>Actinomycetota</taxon>
        <taxon>Actinomycetes</taxon>
        <taxon>Micrococcales</taxon>
        <taxon>Intrasporangiaceae</taxon>
        <taxon>Pedococcus</taxon>
    </lineage>
</organism>
<dbReference type="RefSeq" id="WP_345502378.1">
    <property type="nucleotide sequence ID" value="NZ_BAABLO010000004.1"/>
</dbReference>
<dbReference type="InterPro" id="IPR028098">
    <property type="entry name" value="Glyco_trans_4-like_N"/>
</dbReference>
<evidence type="ECO:0000256" key="1">
    <source>
        <dbReference type="ARBA" id="ARBA00021292"/>
    </source>
</evidence>
<evidence type="ECO:0000313" key="6">
    <source>
        <dbReference type="EMBL" id="GAA4719574.1"/>
    </source>
</evidence>
<dbReference type="InterPro" id="IPR050194">
    <property type="entry name" value="Glycosyltransferase_grp1"/>
</dbReference>
<dbReference type="PANTHER" id="PTHR45947">
    <property type="entry name" value="SULFOQUINOVOSYL TRANSFERASE SQD2"/>
    <property type="match status" value="1"/>
</dbReference>
<dbReference type="Proteomes" id="UP001500556">
    <property type="component" value="Unassembled WGS sequence"/>
</dbReference>
<keyword evidence="2" id="KW-0328">Glycosyltransferase</keyword>
<gene>
    <name evidence="6" type="primary">wlbH</name>
    <name evidence="6" type="ORF">GCM10025782_16190</name>
</gene>
<feature type="domain" description="Glycosyl transferase family 1" evidence="4">
    <location>
        <begin position="166"/>
        <end position="334"/>
    </location>
</feature>
<sequence length="370" mass="39684">MKIVLLAPASSIHTQKWADGLVERGHEVVVATQHPATSWPGPDGPRVLVLPFRGQHGYFLNAPILRRQLRAHRPDILNVHYASGYGTTAALSGYTPSLLSVWGSDVFDFPRGSRLKARLLRFNLNAATRLASTSNVMARHTQSLLPGAAAPFVTPFGVETGRFAPSQHKAPSQGVVIGMVKALYPKYGVDVLIRAFAQVVEAADDQRDIRLLVVGDGPERAELEALAQQLGLSGVVEFRGALPHRDVPEILRSLDIFVASSRLDSESFGVAVVEASACGLPVVVTDVAGLSEVVEDGVTGYVVPRDDPGALALAVLSLVDDPRERDRMGSAGRATVEARYDWQRCLDTMVDAYQSTIDAAGRGHRASGEG</sequence>
<reference evidence="7" key="1">
    <citation type="journal article" date="2019" name="Int. J. Syst. Evol. Microbiol.">
        <title>The Global Catalogue of Microorganisms (GCM) 10K type strain sequencing project: providing services to taxonomists for standard genome sequencing and annotation.</title>
        <authorList>
            <consortium name="The Broad Institute Genomics Platform"/>
            <consortium name="The Broad Institute Genome Sequencing Center for Infectious Disease"/>
            <person name="Wu L."/>
            <person name="Ma J."/>
        </authorList>
    </citation>
    <scope>NUCLEOTIDE SEQUENCE [LARGE SCALE GENOMIC DNA]</scope>
    <source>
        <strain evidence="7">JCM 18961</strain>
    </source>
</reference>
<evidence type="ECO:0000256" key="2">
    <source>
        <dbReference type="ARBA" id="ARBA00022676"/>
    </source>
</evidence>
<keyword evidence="3" id="KW-0808">Transferase</keyword>
<dbReference type="InterPro" id="IPR001296">
    <property type="entry name" value="Glyco_trans_1"/>
</dbReference>
<protein>
    <recommendedName>
        <fullName evidence="1">D-inositol 3-phosphate glycosyltransferase</fullName>
    </recommendedName>
</protein>
<comment type="caution">
    <text evidence="6">The sequence shown here is derived from an EMBL/GenBank/DDBJ whole genome shotgun (WGS) entry which is preliminary data.</text>
</comment>
<accession>A0ABP8Y0Y6</accession>
<keyword evidence="7" id="KW-1185">Reference proteome</keyword>
<evidence type="ECO:0000313" key="7">
    <source>
        <dbReference type="Proteomes" id="UP001500556"/>
    </source>
</evidence>
<dbReference type="Pfam" id="PF00534">
    <property type="entry name" value="Glycos_transf_1"/>
    <property type="match status" value="1"/>
</dbReference>
<dbReference type="SUPFAM" id="SSF53756">
    <property type="entry name" value="UDP-Glycosyltransferase/glycogen phosphorylase"/>
    <property type="match status" value="1"/>
</dbReference>